<dbReference type="Proteomes" id="UP001055219">
    <property type="component" value="Unassembled WGS sequence"/>
</dbReference>
<protein>
    <submittedName>
        <fullName evidence="2">Uncharacterized protein</fullName>
    </submittedName>
</protein>
<reference evidence="2" key="2">
    <citation type="submission" date="2022-07" db="EMBL/GenBank/DDBJ databases">
        <authorList>
            <person name="Goncalves M.F.M."/>
            <person name="Hilario S."/>
            <person name="Van De Peer Y."/>
            <person name="Esteves A.C."/>
            <person name="Alves A."/>
        </authorList>
    </citation>
    <scope>NUCLEOTIDE SEQUENCE</scope>
    <source>
        <strain evidence="2">MUM 19.33</strain>
    </source>
</reference>
<feature type="region of interest" description="Disordered" evidence="1">
    <location>
        <begin position="1"/>
        <end position="22"/>
    </location>
</feature>
<evidence type="ECO:0000256" key="1">
    <source>
        <dbReference type="SAM" id="MobiDB-lite"/>
    </source>
</evidence>
<evidence type="ECO:0000313" key="3">
    <source>
        <dbReference type="Proteomes" id="UP001055219"/>
    </source>
</evidence>
<organism evidence="2 3">
    <name type="scientific">Emericellopsis cladophorae</name>
    <dbReference type="NCBI Taxonomy" id="2686198"/>
    <lineage>
        <taxon>Eukaryota</taxon>
        <taxon>Fungi</taxon>
        <taxon>Dikarya</taxon>
        <taxon>Ascomycota</taxon>
        <taxon>Pezizomycotina</taxon>
        <taxon>Sordariomycetes</taxon>
        <taxon>Hypocreomycetidae</taxon>
        <taxon>Hypocreales</taxon>
        <taxon>Bionectriaceae</taxon>
        <taxon>Emericellopsis</taxon>
    </lineage>
</organism>
<dbReference type="OrthoDB" id="4424523at2759"/>
<accession>A0A9Q0BBG4</accession>
<name>A0A9Q0BBG4_9HYPO</name>
<dbReference type="RefSeq" id="XP_051358895.1">
    <property type="nucleotide sequence ID" value="XM_051510198.1"/>
</dbReference>
<proteinExistence type="predicted"/>
<dbReference type="GeneID" id="75832309"/>
<sequence length="75" mass="8939">MSSLSSPPYSAKKQPSDFSSLKWHELPPESRIRDFYGGKKWGWVVYRCSYDKELDARWKDLKRRVLENFREKVAA</sequence>
<dbReference type="EMBL" id="JAGIXG020000085">
    <property type="protein sequence ID" value="KAI6778039.1"/>
    <property type="molecule type" value="Genomic_DNA"/>
</dbReference>
<gene>
    <name evidence="2" type="ORF">J7T54_005826</name>
</gene>
<keyword evidence="3" id="KW-1185">Reference proteome</keyword>
<comment type="caution">
    <text evidence="2">The sequence shown here is derived from an EMBL/GenBank/DDBJ whole genome shotgun (WGS) entry which is preliminary data.</text>
</comment>
<evidence type="ECO:0000313" key="2">
    <source>
        <dbReference type="EMBL" id="KAI6778039.1"/>
    </source>
</evidence>
<reference evidence="2" key="1">
    <citation type="journal article" date="2021" name="J Fungi (Basel)">
        <title>Genomic and Metabolomic Analyses of the Marine Fungus Emericellopsis cladophorae: Insights into Saltwater Adaptability Mechanisms and Its Biosynthetic Potential.</title>
        <authorList>
            <person name="Goncalves M.F.M."/>
            <person name="Hilario S."/>
            <person name="Van de Peer Y."/>
            <person name="Esteves A.C."/>
            <person name="Alves A."/>
        </authorList>
    </citation>
    <scope>NUCLEOTIDE SEQUENCE</scope>
    <source>
        <strain evidence="2">MUM 19.33</strain>
    </source>
</reference>
<dbReference type="AlphaFoldDB" id="A0A9Q0BBG4"/>